<evidence type="ECO:0000313" key="1">
    <source>
        <dbReference type="EMBL" id="QHU34607.1"/>
    </source>
</evidence>
<sequence>MSTVDTSLVTFKAISNFCISLEEVFGKQQRSLKLYVRLITKTTLSHEKAIKKHISAFSNFCLANRDALEVKEASKLIMDKISYSERVFIDIKNIFSVADKETSSVIWKHLLIISALVDPTGKARQILKDSSKKGCESATEANFLHDIIGKVEKHVDPDANPMDAVASIMKSGVFAELVGGMGDGLQDGSLDLGKLMGTVQSMVTSLGGEGEGEGGGEGMDLMSSMMGSLSTGSSEGGAPPDLSGLMSMMGGIGGQEGGGAPDLSGLMNMMGPMIGALSQQQGIGGESSKE</sequence>
<dbReference type="InterPro" id="IPR045409">
    <property type="entry name" value="DUF5891"/>
</dbReference>
<dbReference type="EMBL" id="MN740575">
    <property type="protein sequence ID" value="QHU34607.1"/>
    <property type="molecule type" value="Genomic_DNA"/>
</dbReference>
<proteinExistence type="predicted"/>
<protein>
    <submittedName>
        <fullName evidence="1">Uncharacterized protein</fullName>
    </submittedName>
</protein>
<accession>A0A6C0LVF3</accession>
<reference evidence="1" key="1">
    <citation type="journal article" date="2020" name="Nature">
        <title>Giant virus diversity and host interactions through global metagenomics.</title>
        <authorList>
            <person name="Schulz F."/>
            <person name="Roux S."/>
            <person name="Paez-Espino D."/>
            <person name="Jungbluth S."/>
            <person name="Walsh D.A."/>
            <person name="Denef V.J."/>
            <person name="McMahon K.D."/>
            <person name="Konstantinidis K.T."/>
            <person name="Eloe-Fadrosh E.A."/>
            <person name="Kyrpides N.C."/>
            <person name="Woyke T."/>
        </authorList>
    </citation>
    <scope>NUCLEOTIDE SEQUENCE</scope>
    <source>
        <strain evidence="1">GVMAG-S-1016713-169</strain>
    </source>
</reference>
<dbReference type="Pfam" id="PF19241">
    <property type="entry name" value="DUF5891"/>
    <property type="match status" value="1"/>
</dbReference>
<name>A0A6C0LVF3_9ZZZZ</name>
<dbReference type="AlphaFoldDB" id="A0A6C0LVF3"/>
<organism evidence="1">
    <name type="scientific">viral metagenome</name>
    <dbReference type="NCBI Taxonomy" id="1070528"/>
    <lineage>
        <taxon>unclassified sequences</taxon>
        <taxon>metagenomes</taxon>
        <taxon>organismal metagenomes</taxon>
    </lineage>
</organism>